<feature type="compositionally biased region" description="Low complexity" evidence="3">
    <location>
        <begin position="9"/>
        <end position="56"/>
    </location>
</feature>
<feature type="region of interest" description="Disordered" evidence="3">
    <location>
        <begin position="1"/>
        <end position="56"/>
    </location>
</feature>
<dbReference type="InterPro" id="IPR036179">
    <property type="entry name" value="Ig-like_dom_sf"/>
</dbReference>
<evidence type="ECO:0000256" key="3">
    <source>
        <dbReference type="SAM" id="MobiDB-lite"/>
    </source>
</evidence>
<dbReference type="SMART" id="SM00408">
    <property type="entry name" value="IGc2"/>
    <property type="match status" value="1"/>
</dbReference>
<keyword evidence="1" id="KW-0677">Repeat</keyword>
<evidence type="ECO:0000256" key="1">
    <source>
        <dbReference type="ARBA" id="ARBA00022737"/>
    </source>
</evidence>
<dbReference type="PANTHER" id="PTHR44170:SF54">
    <property type="entry name" value="FI24025P1"/>
    <property type="match status" value="1"/>
</dbReference>
<dbReference type="Proteomes" id="UP000095280">
    <property type="component" value="Unplaced"/>
</dbReference>
<proteinExistence type="predicted"/>
<evidence type="ECO:0000256" key="2">
    <source>
        <dbReference type="ARBA" id="ARBA00023157"/>
    </source>
</evidence>
<feature type="region of interest" description="Disordered" evidence="3">
    <location>
        <begin position="74"/>
        <end position="126"/>
    </location>
</feature>
<dbReference type="InterPro" id="IPR003598">
    <property type="entry name" value="Ig_sub2"/>
</dbReference>
<dbReference type="InterPro" id="IPR013098">
    <property type="entry name" value="Ig_I-set"/>
</dbReference>
<dbReference type="SUPFAM" id="SSF48726">
    <property type="entry name" value="Immunoglobulin"/>
    <property type="match status" value="1"/>
</dbReference>
<sequence length="736" mass="81273">SPISRHQSAVTNPTVTNPAVTNPVVTNPVVTNPVVTNPPVTNPTVTNPTVTNPAVTNPAVTNLSRRWYYSESSSTLPYRLGRPSSRAVPAAPRGRAAGDSPDAAPTGGARSASTGVTRPVPGGRGFVHSRLAALTPAPKNRPRPPLWFEAAPPARVSGRVGEPLTLVCAPRTAPLAQRRSTGCGGSAALRTRGSESREIYTQTELAVLSPPRFLDAPDGDVPLPSGAVTAFVGERSATRRVHRLGEGASRCPRSRRSFANSARSFGFARLVAGDSGLYQCLAGSPAGSAQAHGSSCWLPAPPQPSIDWVKDGQPLSQKPPFVRQLGQELRLRGLVAGDSGLYQCLAGSPAGSAQRAHAAHRAGCQRRLKRKCADDPELHQVRTCSESAIGGQPPRRGGLFSQPDSPTNLRGLAYADAADTLTIIKGEAKCDSDFSMNTASACSKVLECIQLDRFFPFSGLPVVIQGYQFIPVIIQNHQFIPVIIWSHQFIPVIIWSHQFIPVIIRTHQFIPVIIRSHQFIPVIIRSHQFIPVIIQKHQFIPVIIRTHQFIPVIIRSHQFIPVIIQNHQFIPVIIQNHQFIPVIIQNHQFIPVIIQNHQFIPVIIQNHQFIPVIIRSHQFIPVIIQNHQFIPVIIRSHQFIPVIIQNHQFIPVIIQNHQFIPVIIRSHQFIPVIIRSHQFIPVIIQNHQFIREPSVHSVIIRGYQFIPVIIRSHQFIPVIIQNHQFIPVIIQYHQFI</sequence>
<evidence type="ECO:0000313" key="6">
    <source>
        <dbReference type="WBParaSite" id="maker-uti_cns_0017965-snap-gene-0.2-mRNA-1"/>
    </source>
</evidence>
<accession>A0A1I8IVJ1</accession>
<keyword evidence="5" id="KW-1185">Reference proteome</keyword>
<dbReference type="GO" id="GO:0098609">
    <property type="term" value="P:cell-cell adhesion"/>
    <property type="evidence" value="ECO:0007669"/>
    <property type="project" value="TreeGrafter"/>
</dbReference>
<protein>
    <submittedName>
        <fullName evidence="6">Ig-like domain-containing protein</fullName>
    </submittedName>
</protein>
<dbReference type="Pfam" id="PF07679">
    <property type="entry name" value="I-set"/>
    <property type="match status" value="1"/>
</dbReference>
<evidence type="ECO:0000313" key="5">
    <source>
        <dbReference type="Proteomes" id="UP000095280"/>
    </source>
</evidence>
<evidence type="ECO:0000259" key="4">
    <source>
        <dbReference type="PROSITE" id="PS50835"/>
    </source>
</evidence>
<dbReference type="WBParaSite" id="maker-uti_cns_0017965-snap-gene-0.2-mRNA-1">
    <property type="protein sequence ID" value="maker-uti_cns_0017965-snap-gene-0.2-mRNA-1"/>
    <property type="gene ID" value="maker-uti_cns_0017965-snap-gene-0.2"/>
</dbReference>
<name>A0A1I8IVJ1_9PLAT</name>
<dbReference type="InterPro" id="IPR013783">
    <property type="entry name" value="Ig-like_fold"/>
</dbReference>
<organism evidence="5 6">
    <name type="scientific">Macrostomum lignano</name>
    <dbReference type="NCBI Taxonomy" id="282301"/>
    <lineage>
        <taxon>Eukaryota</taxon>
        <taxon>Metazoa</taxon>
        <taxon>Spiralia</taxon>
        <taxon>Lophotrochozoa</taxon>
        <taxon>Platyhelminthes</taxon>
        <taxon>Rhabditophora</taxon>
        <taxon>Macrostomorpha</taxon>
        <taxon>Macrostomida</taxon>
        <taxon>Macrostomidae</taxon>
        <taxon>Macrostomum</taxon>
    </lineage>
</organism>
<feature type="domain" description="Ig-like" evidence="4">
    <location>
        <begin position="252"/>
        <end position="346"/>
    </location>
</feature>
<dbReference type="PANTHER" id="PTHR44170">
    <property type="entry name" value="PROTEIN SIDEKICK"/>
    <property type="match status" value="1"/>
</dbReference>
<dbReference type="InterPro" id="IPR007110">
    <property type="entry name" value="Ig-like_dom"/>
</dbReference>
<dbReference type="PROSITE" id="PS50835">
    <property type="entry name" value="IG_LIKE"/>
    <property type="match status" value="1"/>
</dbReference>
<feature type="compositionally biased region" description="Low complexity" evidence="3">
    <location>
        <begin position="81"/>
        <end position="101"/>
    </location>
</feature>
<dbReference type="AlphaFoldDB" id="A0A1I8IVJ1"/>
<keyword evidence="2" id="KW-1015">Disulfide bond</keyword>
<dbReference type="Gene3D" id="2.60.40.10">
    <property type="entry name" value="Immunoglobulins"/>
    <property type="match status" value="1"/>
</dbReference>
<reference evidence="6" key="1">
    <citation type="submission" date="2016-11" db="UniProtKB">
        <authorList>
            <consortium name="WormBaseParasite"/>
        </authorList>
    </citation>
    <scope>IDENTIFICATION</scope>
</reference>